<feature type="signal peptide" evidence="1">
    <location>
        <begin position="1"/>
        <end position="20"/>
    </location>
</feature>
<evidence type="ECO:0000256" key="1">
    <source>
        <dbReference type="SAM" id="SignalP"/>
    </source>
</evidence>
<dbReference type="RefSeq" id="WP_273639457.1">
    <property type="nucleotide sequence ID" value="NZ_JAQQXP010000001.1"/>
</dbReference>
<sequence length="278" mass="29899">MRLLKLLSFVLITYSSLSLAGNGKLIGTAGLNQLEGAGGGGIVPWATLSGYDTQDEVSVSAFITQVNLEDYRLNVIGANVSVYDRAEFSVARHVFDLTTIGGEIAQKVYGAKVRLYGDVVYSDWPQISAGLQHKELEDTAVAQLVGSKDTSGTDYYLAATKVHLGAAAGYNLVWNLTGRLTKANQLGLLGFGGPQNEDYELMLEGSVGVLFSRHFAAGIEYRQKPDNLGLGEDDWMDVFITYIPTKRVNFTLAWADLGSIAGATGQKGVYLSVGGQLW</sequence>
<keyword evidence="1" id="KW-0732">Signal</keyword>
<dbReference type="Pfam" id="PF11231">
    <property type="entry name" value="DUF3034"/>
    <property type="match status" value="1"/>
</dbReference>
<proteinExistence type="predicted"/>
<feature type="chain" id="PRO_5045407464" evidence="1">
    <location>
        <begin position="21"/>
        <end position="278"/>
    </location>
</feature>
<accession>A0ABT5L0I6</accession>
<name>A0ABT5L0I6_9ALTE</name>
<comment type="caution">
    <text evidence="2">The sequence shown here is derived from an EMBL/GenBank/DDBJ whole genome shotgun (WGS) entry which is preliminary data.</text>
</comment>
<reference evidence="2 3" key="1">
    <citation type="submission" date="2022-10" db="EMBL/GenBank/DDBJ databases">
        <title>Alteromonas sp. chi3 Genome sequencing.</title>
        <authorList>
            <person name="Park S."/>
        </authorList>
    </citation>
    <scope>NUCLEOTIDE SEQUENCE [LARGE SCALE GENOMIC DNA]</scope>
    <source>
        <strain evidence="3">chi3</strain>
    </source>
</reference>
<evidence type="ECO:0000313" key="2">
    <source>
        <dbReference type="EMBL" id="MDC8830532.1"/>
    </source>
</evidence>
<keyword evidence="3" id="KW-1185">Reference proteome</keyword>
<dbReference type="Proteomes" id="UP001218788">
    <property type="component" value="Unassembled WGS sequence"/>
</dbReference>
<dbReference type="InterPro" id="IPR021393">
    <property type="entry name" value="DUF3034"/>
</dbReference>
<dbReference type="EMBL" id="JAQQXP010000001">
    <property type="protein sequence ID" value="MDC8830532.1"/>
    <property type="molecule type" value="Genomic_DNA"/>
</dbReference>
<evidence type="ECO:0000313" key="3">
    <source>
        <dbReference type="Proteomes" id="UP001218788"/>
    </source>
</evidence>
<gene>
    <name evidence="2" type="ORF">OIK42_07115</name>
</gene>
<organism evidence="2 3">
    <name type="scientific">Alteromonas gilva</name>
    <dbReference type="NCBI Taxonomy" id="2987522"/>
    <lineage>
        <taxon>Bacteria</taxon>
        <taxon>Pseudomonadati</taxon>
        <taxon>Pseudomonadota</taxon>
        <taxon>Gammaproteobacteria</taxon>
        <taxon>Alteromonadales</taxon>
        <taxon>Alteromonadaceae</taxon>
        <taxon>Alteromonas/Salinimonas group</taxon>
        <taxon>Alteromonas</taxon>
    </lineage>
</organism>
<protein>
    <submittedName>
        <fullName evidence="2">DUF3034 family protein</fullName>
    </submittedName>
</protein>